<dbReference type="NCBIfam" id="NF004850">
    <property type="entry name" value="PRK06201.1"/>
    <property type="match status" value="1"/>
</dbReference>
<dbReference type="Pfam" id="PF03737">
    <property type="entry name" value="RraA-like"/>
    <property type="match status" value="1"/>
</dbReference>
<feature type="binding site" evidence="5">
    <location>
        <begin position="114"/>
        <end position="117"/>
    </location>
    <ligand>
        <name>substrate</name>
    </ligand>
</feature>
<dbReference type="PANTHER" id="PTHR33254:SF4">
    <property type="entry name" value="4-HYDROXY-4-METHYL-2-OXOGLUTARATE ALDOLASE 3-RELATED"/>
    <property type="match status" value="1"/>
</dbReference>
<keyword evidence="7" id="KW-1185">Reference proteome</keyword>
<evidence type="ECO:0000256" key="2">
    <source>
        <dbReference type="ARBA" id="ARBA00016549"/>
    </source>
</evidence>
<comment type="cofactor">
    <cofactor evidence="1">
        <name>a divalent metal cation</name>
        <dbReference type="ChEBI" id="CHEBI:60240"/>
    </cofactor>
</comment>
<evidence type="ECO:0000256" key="1">
    <source>
        <dbReference type="ARBA" id="ARBA00001968"/>
    </source>
</evidence>
<dbReference type="Proteomes" id="UP000240418">
    <property type="component" value="Unassembled WGS sequence"/>
</dbReference>
<reference evidence="6 7" key="1">
    <citation type="submission" date="2018-03" db="EMBL/GenBank/DDBJ databases">
        <title>Genomic Encyclopedia of Archaeal and Bacterial Type Strains, Phase II (KMG-II): from individual species to whole genera.</title>
        <authorList>
            <person name="Goeker M."/>
        </authorList>
    </citation>
    <scope>NUCLEOTIDE SEQUENCE [LARGE SCALE GENOMIC DNA]</scope>
    <source>
        <strain evidence="6 7">DSM 100673</strain>
    </source>
</reference>
<sequence length="244" mass="26163">MLEKNVCAAKPKSADITPGPGFRIKSSSERLPQDIIDGFSKFESCDVSDMLNRMFAMHQQINNVVNTRKLFGPACTVKVYPGDNLMVHKVLDIANPGDVIVVDCTGSASAAVIGDLIANKAASRGIAGFVIDGLVRDLDGLKELDMPIFARGTTPFGPLHRGPGEINYPISCGGVVVNQGDVICADCSGVTVVPQDFATEVLARLQANDARMSEYVANIRMGNFSNAWVDDLLEEKGCRLDENS</sequence>
<dbReference type="PANTHER" id="PTHR33254">
    <property type="entry name" value="4-HYDROXY-4-METHYL-2-OXOGLUTARATE ALDOLASE 3-RELATED"/>
    <property type="match status" value="1"/>
</dbReference>
<evidence type="ECO:0000256" key="3">
    <source>
        <dbReference type="ARBA" id="ARBA00029596"/>
    </source>
</evidence>
<evidence type="ECO:0000256" key="4">
    <source>
        <dbReference type="ARBA" id="ARBA00030169"/>
    </source>
</evidence>
<evidence type="ECO:0000313" key="7">
    <source>
        <dbReference type="Proteomes" id="UP000240418"/>
    </source>
</evidence>
<name>A0A2P8F9Q4_9RHOB</name>
<evidence type="ECO:0000256" key="5">
    <source>
        <dbReference type="PIRSR" id="PIRSR605493-1"/>
    </source>
</evidence>
<evidence type="ECO:0000313" key="6">
    <source>
        <dbReference type="EMBL" id="PSL18457.1"/>
    </source>
</evidence>
<organism evidence="6 7">
    <name type="scientific">Shimia abyssi</name>
    <dbReference type="NCBI Taxonomy" id="1662395"/>
    <lineage>
        <taxon>Bacteria</taxon>
        <taxon>Pseudomonadati</taxon>
        <taxon>Pseudomonadota</taxon>
        <taxon>Alphaproteobacteria</taxon>
        <taxon>Rhodobacterales</taxon>
        <taxon>Roseobacteraceae</taxon>
    </lineage>
</organism>
<keyword evidence="5" id="KW-0479">Metal-binding</keyword>
<accession>A0A2P8F9Q4</accession>
<dbReference type="RefSeq" id="WP_165798907.1">
    <property type="nucleotide sequence ID" value="NZ_PYGJ01000010.1"/>
</dbReference>
<dbReference type="InterPro" id="IPR005493">
    <property type="entry name" value="RraA/RraA-like"/>
</dbReference>
<gene>
    <name evidence="6" type="ORF">CLV88_11034</name>
</gene>
<dbReference type="InterPro" id="IPR036704">
    <property type="entry name" value="RraA/RraA-like_sf"/>
</dbReference>
<comment type="cofactor">
    <cofactor evidence="5">
        <name>Mg(2+)</name>
        <dbReference type="ChEBI" id="CHEBI:18420"/>
    </cofactor>
</comment>
<feature type="binding site" evidence="5">
    <location>
        <position position="137"/>
    </location>
    <ligand>
        <name>Mg(2+)</name>
        <dbReference type="ChEBI" id="CHEBI:18420"/>
    </ligand>
</feature>
<dbReference type="CDD" id="cd16841">
    <property type="entry name" value="RraA_family"/>
    <property type="match status" value="1"/>
</dbReference>
<feature type="binding site" evidence="5">
    <location>
        <position position="136"/>
    </location>
    <ligand>
        <name>substrate</name>
    </ligand>
</feature>
<proteinExistence type="predicted"/>
<protein>
    <recommendedName>
        <fullName evidence="2">Putative 4-hydroxy-4-methyl-2-oxoglutarate aldolase</fullName>
    </recommendedName>
    <alternativeName>
        <fullName evidence="3">Regulator of ribonuclease activity homolog</fullName>
    </alternativeName>
    <alternativeName>
        <fullName evidence="4">RraA-like protein</fullName>
    </alternativeName>
</protein>
<dbReference type="SUPFAM" id="SSF89562">
    <property type="entry name" value="RraA-like"/>
    <property type="match status" value="1"/>
</dbReference>
<dbReference type="EMBL" id="PYGJ01000010">
    <property type="protein sequence ID" value="PSL18457.1"/>
    <property type="molecule type" value="Genomic_DNA"/>
</dbReference>
<comment type="caution">
    <text evidence="6">The sequence shown here is derived from an EMBL/GenBank/DDBJ whole genome shotgun (WGS) entry which is preliminary data.</text>
</comment>
<keyword evidence="5" id="KW-0460">Magnesium</keyword>
<dbReference type="Gene3D" id="3.50.30.40">
    <property type="entry name" value="Ribonuclease E inhibitor RraA/RraA-like"/>
    <property type="match status" value="1"/>
</dbReference>
<dbReference type="GO" id="GO:0046872">
    <property type="term" value="F:metal ion binding"/>
    <property type="evidence" value="ECO:0007669"/>
    <property type="project" value="UniProtKB-KW"/>
</dbReference>
<dbReference type="AlphaFoldDB" id="A0A2P8F9Q4"/>